<evidence type="ECO:0000313" key="2">
    <source>
        <dbReference type="Proteomes" id="UP001216329"/>
    </source>
</evidence>
<dbReference type="EMBL" id="CP119325">
    <property type="protein sequence ID" value="WEK32915.1"/>
    <property type="molecule type" value="Genomic_DNA"/>
</dbReference>
<organism evidence="1 2">
    <name type="scientific">Candidatus Pseudomonas phytovorans</name>
    <dbReference type="NCBI Taxonomy" id="3121377"/>
    <lineage>
        <taxon>Bacteria</taxon>
        <taxon>Pseudomonadati</taxon>
        <taxon>Pseudomonadota</taxon>
        <taxon>Gammaproteobacteria</taxon>
        <taxon>Pseudomonadales</taxon>
        <taxon>Pseudomonadaceae</taxon>
        <taxon>Pseudomonas</taxon>
    </lineage>
</organism>
<proteinExistence type="predicted"/>
<sequence length="188" mass="20954">MRFLTTEEKKDLYGKGIWTGKPGWDEHAWPQVVQSADGHWYGVKAGWKMNIHQDFKEGDTFSLLSSDCDWLARGPTGDWRNSLEGRPLDVQAKVKTSVDFLQAAIDVQAERGKQYDSPGGERRMGRTVQAFNAITGRDLTEAEGWLLLQVLKDVRQWQNPDKFHEDSALDGVAYSSLKAEALAAGGAA</sequence>
<protein>
    <submittedName>
        <fullName evidence="1">Uncharacterized protein</fullName>
    </submittedName>
</protein>
<reference evidence="1" key="1">
    <citation type="submission" date="2023-03" db="EMBL/GenBank/DDBJ databases">
        <title>Andean soil-derived lignocellulolytic bacterial consortium as a source of novel taxa and putative plastic-active enzymes.</title>
        <authorList>
            <person name="Diaz-Garcia L."/>
            <person name="Chuvochina M."/>
            <person name="Feuerriegel G."/>
            <person name="Bunk B."/>
            <person name="Sproer C."/>
            <person name="Streit W.R."/>
            <person name="Rodriguez L.M."/>
            <person name="Overmann J."/>
            <person name="Jimenez D.J."/>
        </authorList>
    </citation>
    <scope>NUCLEOTIDE SEQUENCE</scope>
    <source>
        <strain evidence="1">MAG 876</strain>
    </source>
</reference>
<dbReference type="Proteomes" id="UP001216329">
    <property type="component" value="Chromosome"/>
</dbReference>
<evidence type="ECO:0000313" key="1">
    <source>
        <dbReference type="EMBL" id="WEK32915.1"/>
    </source>
</evidence>
<gene>
    <name evidence="1" type="ORF">P0Y58_12215</name>
</gene>
<dbReference type="AlphaFoldDB" id="A0AAJ6BCT3"/>
<accession>A0AAJ6BCT3</accession>
<name>A0AAJ6BCT3_9PSED</name>